<name>A0A1G6SJB1_9PSEU</name>
<dbReference type="InterPro" id="IPR036170">
    <property type="entry name" value="YezG-like_sf"/>
</dbReference>
<sequence>MAQPTQLNPTEQDALVKQIGLALLRAAPAEWASVSVEYRALGRYRETAGRVTFRDETVADFPVSPDIAMLFSRLRAGMYREGRGTWYNARYQLDHPSAYNLEYDRDEPRWITPPPPPAYADDLRTFPRDEENVPDWLIRRLASLKPPFRMARIFDGQAPGGRPAINRPPLDETERDDLQHYLDSAPVVLPGRGFDTDHLDEEGRLAVPVAFHTDGAWIWPAAVNYYLRVHGVPPEPDLVDHIRRTDFTVPEVDDNSRAAAAAFVSRGPARPPRPGGVPAAGGLGGPPRAAAESPAAPPRTPDPAEPAPTPPRGNDYTQPPQPETPREFTPAEPAPTPPTGNNYTQPPQPETPREFTPAESTPTPPTGNDYTQPPQPETPREFTGDRWSPSGGAETGKPGPFGTSFDAFAPAEVNLGHEPARREPSAFDTPPPWSRTPAAESAESAWAFTETPAQDPAQESRQTGRRRAPEPTPPGDQWVPSWASAARPTEAPATAAEVPQPAAAAETDLFQPQADQDNQPTWSPADPPESADEQAAPEPHFADLIDAPRFDQSANTPQPDATEPRRPDESPADQPESAETGRTTPHRNDHAEPQETDHPDPGPAYGQPSPSGEQAFAADHPAEPAEDPHLAGQQNLTNQPEPTYAYSPQPNEPAYADHFPDHPAEPAADPRSTGQQNLTNQPEPTYAYSPQPNEPAYADHTPDHPAEPAADPRLVRQQDLTDQAEPAFAYSPGTGEPQPETPRPDFADEDADRRRQATEPTFGDQPEAAPDTHFATAQADRFAPQPPQADLAAGAPQSTDPQQHFADPADHAYERGPEAADDARHAEQAYGSHVADQSPFAGGSHTAQAGSAFAARSRAVVDAQSTEESDSQFADQAAAGFTQPSPADESQAVPQSHPADEPRFTPQSHADGEPQFADQPHPSDEPGLTTQPHPTDEPRFANQPHPTHEPQQTDQPYLTDEPRFADQPHSEDESRSATQPHSTDEPQFADRPLTGDPRFTPHPQAGESQFAPHTEAGLTNPGGSHAADQADARFTTDDQFAAQAEAPQSGTRHAEQPHPTGAQFTDSTATRFTEHDTADLESTEQPRSRFTDQPHSADEQFTADPLFAGDRQPQDQSLPEFADQPHSATGTGEQSHHASAADYVDPESGEESRSQQGDHAHFADQADSAEESRFGQADLVDAQESAGQVDAQATDESGQAHAAVDTRYADPADEPQPADHADAPVASHPAADQVADQGTQSTDGQRFADTGFGDEAQESPRTQDRHVDNQVGIPDADASSDPGFTDQTGQAQPASEPHGTQAADEAGLTETAGVSPEQRPTDEARLTEGAAADEAQSNDQAELAHQQHVAEQAEASARPGWRQGESERDTVPVRRNGSEVPTAAGVPMGDAKAQDSRSTKDNHVSEKDSRANRQPAGSWSAEVPPAALPEQGSPAATVERARTRLTELGIGESRYRIGTPGAAAWTMEQTGEGWRVGWFDQGFVAPTVFADVADAAAFLVGKVLLDSGARGAPVDPGPATVQASPADLEDDDDDEYDYRARRQVRPTPGEDLFQPSRPEKEDLFTPAEAKPFAFGGRGAAPEPAPAAAAPAAVFDDEDDDEDDFVPRRPEPRPTPRAEARGPEPSLTPRRPQDWPIQPRPGEPPLTLFRGKRLLELAPGTEIDRYGEPGGNLTYAAGTPFERRSLVPDWVNRPYRAYRVVKPTEALTGVAIPWFEQPGGGTAYLLARSIVELLDAGVLVEVNDREAPTRP</sequence>
<feature type="compositionally biased region" description="Low complexity" evidence="1">
    <location>
        <begin position="1571"/>
        <end position="1593"/>
    </location>
</feature>
<dbReference type="OrthoDB" id="275232at2"/>
<dbReference type="Proteomes" id="UP000199501">
    <property type="component" value="Unassembled WGS sequence"/>
</dbReference>
<feature type="compositionally biased region" description="Basic and acidic residues" evidence="1">
    <location>
        <begin position="1392"/>
        <end position="1411"/>
    </location>
</feature>
<feature type="compositionally biased region" description="Basic and acidic residues" evidence="1">
    <location>
        <begin position="1604"/>
        <end position="1621"/>
    </location>
</feature>
<feature type="compositionally biased region" description="Polar residues" evidence="1">
    <location>
        <begin position="632"/>
        <end position="649"/>
    </location>
</feature>
<reference evidence="4" key="1">
    <citation type="submission" date="2016-10" db="EMBL/GenBank/DDBJ databases">
        <authorList>
            <person name="Varghese N."/>
            <person name="Submissions S."/>
        </authorList>
    </citation>
    <scope>NUCLEOTIDE SEQUENCE [LARGE SCALE GENOMIC DNA]</scope>
    <source>
        <strain evidence="4">IBRC-M 10403</strain>
    </source>
</reference>
<evidence type="ECO:0000313" key="4">
    <source>
        <dbReference type="Proteomes" id="UP000199501"/>
    </source>
</evidence>
<dbReference type="InterPro" id="IPR025331">
    <property type="entry name" value="TNT"/>
</dbReference>
<gene>
    <name evidence="3" type="ORF">SAMN05216174_10819</name>
</gene>
<keyword evidence="4" id="KW-1185">Reference proteome</keyword>
<dbReference type="Pfam" id="PF14021">
    <property type="entry name" value="TNT"/>
    <property type="match status" value="1"/>
</dbReference>
<accession>A0A1G6SJB1</accession>
<evidence type="ECO:0000256" key="1">
    <source>
        <dbReference type="SAM" id="MobiDB-lite"/>
    </source>
</evidence>
<feature type="compositionally biased region" description="Basic and acidic residues" evidence="1">
    <location>
        <begin position="620"/>
        <end position="629"/>
    </location>
</feature>
<feature type="compositionally biased region" description="Basic and acidic residues" evidence="1">
    <location>
        <begin position="540"/>
        <end position="549"/>
    </location>
</feature>
<dbReference type="STRING" id="1271860.SAMN05216174_10819"/>
<dbReference type="GO" id="GO:0050135">
    <property type="term" value="F:NADP+ nucleosidase activity"/>
    <property type="evidence" value="ECO:0007669"/>
    <property type="project" value="InterPro"/>
</dbReference>
<dbReference type="PANTHER" id="PTHR42059">
    <property type="entry name" value="TNT DOMAIN-CONTAINING PROTEIN"/>
    <property type="match status" value="1"/>
</dbReference>
<dbReference type="SUPFAM" id="SSF160424">
    <property type="entry name" value="BH3703-like"/>
    <property type="match status" value="1"/>
</dbReference>
<feature type="region of interest" description="Disordered" evidence="1">
    <location>
        <begin position="1509"/>
        <end position="1533"/>
    </location>
</feature>
<feature type="compositionally biased region" description="Basic and acidic residues" evidence="1">
    <location>
        <begin position="960"/>
        <end position="975"/>
    </location>
</feature>
<feature type="compositionally biased region" description="Polar residues" evidence="1">
    <location>
        <begin position="358"/>
        <end position="372"/>
    </location>
</feature>
<feature type="compositionally biased region" description="Basic and acidic residues" evidence="1">
    <location>
        <begin position="1072"/>
        <end position="1098"/>
    </location>
</feature>
<feature type="compositionally biased region" description="Basic and acidic residues" evidence="1">
    <location>
        <begin position="742"/>
        <end position="757"/>
    </location>
</feature>
<feature type="compositionally biased region" description="Polar residues" evidence="1">
    <location>
        <begin position="513"/>
        <end position="522"/>
    </location>
</feature>
<feature type="compositionally biased region" description="Polar residues" evidence="1">
    <location>
        <begin position="1062"/>
        <end position="1071"/>
    </location>
</feature>
<feature type="compositionally biased region" description="Basic and acidic residues" evidence="1">
    <location>
        <begin position="586"/>
        <end position="600"/>
    </location>
</feature>
<feature type="compositionally biased region" description="Low complexity" evidence="1">
    <location>
        <begin position="1340"/>
        <end position="1357"/>
    </location>
</feature>
<dbReference type="RefSeq" id="WP_091451755.1">
    <property type="nucleotide sequence ID" value="NZ_FMZZ01000008.1"/>
</dbReference>
<feature type="region of interest" description="Disordered" evidence="1">
    <location>
        <begin position="264"/>
        <end position="1437"/>
    </location>
</feature>
<feature type="compositionally biased region" description="Pro residues" evidence="1">
    <location>
        <begin position="295"/>
        <end position="311"/>
    </location>
</feature>
<feature type="domain" description="TNT" evidence="2">
    <location>
        <begin position="1655"/>
        <end position="1741"/>
    </location>
</feature>
<feature type="compositionally biased region" description="Basic and acidic residues" evidence="1">
    <location>
        <begin position="1150"/>
        <end position="1164"/>
    </location>
</feature>
<proteinExistence type="predicted"/>
<organism evidence="3 4">
    <name type="scientific">Actinokineospora iranica</name>
    <dbReference type="NCBI Taxonomy" id="1271860"/>
    <lineage>
        <taxon>Bacteria</taxon>
        <taxon>Bacillati</taxon>
        <taxon>Actinomycetota</taxon>
        <taxon>Actinomycetes</taxon>
        <taxon>Pseudonocardiales</taxon>
        <taxon>Pseudonocardiaceae</taxon>
        <taxon>Actinokineospora</taxon>
    </lineage>
</organism>
<evidence type="ECO:0000313" key="3">
    <source>
        <dbReference type="EMBL" id="SDD17020.1"/>
    </source>
</evidence>
<dbReference type="EMBL" id="FMZZ01000008">
    <property type="protein sequence ID" value="SDD17020.1"/>
    <property type="molecule type" value="Genomic_DNA"/>
</dbReference>
<protein>
    <recommendedName>
        <fullName evidence="2">TNT domain-containing protein</fullName>
    </recommendedName>
</protein>
<feature type="compositionally biased region" description="Basic and acidic residues" evidence="1">
    <location>
        <begin position="807"/>
        <end position="827"/>
    </location>
</feature>
<evidence type="ECO:0000259" key="2">
    <source>
        <dbReference type="Pfam" id="PF14021"/>
    </source>
</evidence>
<feature type="compositionally biased region" description="Acidic residues" evidence="1">
    <location>
        <begin position="1594"/>
        <end position="1603"/>
    </location>
</feature>
<dbReference type="InterPro" id="IPR053024">
    <property type="entry name" value="Fungal_surface_NADase"/>
</dbReference>
<feature type="compositionally biased region" description="Low complexity" evidence="1">
    <location>
        <begin position="483"/>
        <end position="507"/>
    </location>
</feature>
<dbReference type="PANTHER" id="PTHR42059:SF1">
    <property type="entry name" value="TNT DOMAIN-CONTAINING PROTEIN"/>
    <property type="match status" value="1"/>
</dbReference>
<feature type="region of interest" description="Disordered" evidence="1">
    <location>
        <begin position="1571"/>
        <end position="1646"/>
    </location>
</feature>
<feature type="compositionally biased region" description="Polar residues" evidence="1">
    <location>
        <begin position="672"/>
        <end position="691"/>
    </location>
</feature>